<dbReference type="AlphaFoldDB" id="F9U6T7"/>
<accession>F9U6T7</accession>
<proteinExistence type="predicted"/>
<keyword evidence="2" id="KW-1185">Reference proteome</keyword>
<evidence type="ECO:0000313" key="2">
    <source>
        <dbReference type="Proteomes" id="UP000005459"/>
    </source>
</evidence>
<dbReference type="EMBL" id="AFWV01000002">
    <property type="protein sequence ID" value="EGV19963.1"/>
    <property type="molecule type" value="Genomic_DNA"/>
</dbReference>
<dbReference type="Proteomes" id="UP000005459">
    <property type="component" value="Unassembled WGS sequence"/>
</dbReference>
<sequence length="32" mass="3257">MSAPKGVGDDLIERLLALGVRHVLGLPAASTV</sequence>
<reference evidence="1 2" key="1">
    <citation type="submission" date="2011-06" db="EMBL/GenBank/DDBJ databases">
        <title>The draft genome of Thiocapsa marina 5811.</title>
        <authorList>
            <consortium name="US DOE Joint Genome Institute (JGI-PGF)"/>
            <person name="Lucas S."/>
            <person name="Han J."/>
            <person name="Cheng J.-F."/>
            <person name="Goodwin L."/>
            <person name="Pitluck S."/>
            <person name="Peters L."/>
            <person name="Land M.L."/>
            <person name="Hauser L."/>
            <person name="Vogl K."/>
            <person name="Liu Z."/>
            <person name="Imhoff J."/>
            <person name="Thiel V."/>
            <person name="Frigaard N.-U."/>
            <person name="Bryant D."/>
            <person name="Woyke T.J."/>
        </authorList>
    </citation>
    <scope>NUCLEOTIDE SEQUENCE [LARGE SCALE GENOMIC DNA]</scope>
    <source>
        <strain evidence="1 2">5811</strain>
    </source>
</reference>
<gene>
    <name evidence="1" type="ORF">ThimaDRAFT_0639</name>
</gene>
<organism evidence="1 2">
    <name type="scientific">Thiocapsa marina 5811</name>
    <dbReference type="NCBI Taxonomy" id="768671"/>
    <lineage>
        <taxon>Bacteria</taxon>
        <taxon>Pseudomonadati</taxon>
        <taxon>Pseudomonadota</taxon>
        <taxon>Gammaproteobacteria</taxon>
        <taxon>Chromatiales</taxon>
        <taxon>Chromatiaceae</taxon>
        <taxon>Thiocapsa</taxon>
    </lineage>
</organism>
<protein>
    <submittedName>
        <fullName evidence="1">Uncharacterized protein</fullName>
    </submittedName>
</protein>
<evidence type="ECO:0000313" key="1">
    <source>
        <dbReference type="EMBL" id="EGV19963.1"/>
    </source>
</evidence>
<name>F9U6T7_9GAMM</name>